<evidence type="ECO:0008006" key="9">
    <source>
        <dbReference type="Google" id="ProtNLM"/>
    </source>
</evidence>
<organism evidence="7 8">
    <name type="scientific">Dispira parvispora</name>
    <dbReference type="NCBI Taxonomy" id="1520584"/>
    <lineage>
        <taxon>Eukaryota</taxon>
        <taxon>Fungi</taxon>
        <taxon>Fungi incertae sedis</taxon>
        <taxon>Zoopagomycota</taxon>
        <taxon>Kickxellomycotina</taxon>
        <taxon>Dimargaritomycetes</taxon>
        <taxon>Dimargaritales</taxon>
        <taxon>Dimargaritaceae</taxon>
        <taxon>Dispira</taxon>
    </lineage>
</organism>
<gene>
    <name evidence="7" type="ORF">IWQ62_000208</name>
</gene>
<sequence>MAVSTDSVLEGLPESMQQHEQVFDSILQLIPAKYYFPHIHEKEVQARFMKHVHKNATKHNNKLESKLKRQAKLDPHNTKTIQEIQQEQQLLDQWNDDGSLDSDNDDDLDDNSSRTSGSLKALPQSNNIEELRAKLHARISASRAQRQAREKNPEQKSPRRTKNDTKANRLKRKQAEKEKRTKDKTQAGFIPNLGRSVLDTMNGTESDSPAKSKINGVTNGRGRSMNGVSKDTGDDTENLQFGTVDLSNEAEHQQLKARDFSAKRKRGTSAVQYLRMAEKKQQELDLLAKQDKDTFQQMKKDITWNRALAMTKGEKLNDDAKLLKKKIKRHQTQKRKSEREWSERKEQTASQIQKRQRVREENIRARIDDKKNKGKGKKKVNNKKNQRPGFEGSSKFPLKKK</sequence>
<feature type="region of interest" description="Disordered" evidence="4">
    <location>
        <begin position="325"/>
        <end position="401"/>
    </location>
</feature>
<name>A0A9W8E9W4_9FUNG</name>
<dbReference type="Pfam" id="PF15459">
    <property type="entry name" value="RRP14"/>
    <property type="match status" value="1"/>
</dbReference>
<feature type="compositionally biased region" description="Basic and acidic residues" evidence="4">
    <location>
        <begin position="147"/>
        <end position="185"/>
    </location>
</feature>
<feature type="compositionally biased region" description="Basic and acidic residues" evidence="4">
    <location>
        <begin position="335"/>
        <end position="347"/>
    </location>
</feature>
<dbReference type="InterPro" id="IPR029188">
    <property type="entry name" value="Rrp14_N"/>
</dbReference>
<feature type="compositionally biased region" description="Acidic residues" evidence="4">
    <location>
        <begin position="94"/>
        <end position="110"/>
    </location>
</feature>
<dbReference type="GO" id="GO:0042273">
    <property type="term" value="P:ribosomal large subunit biogenesis"/>
    <property type="evidence" value="ECO:0007669"/>
    <property type="project" value="TreeGrafter"/>
</dbReference>
<dbReference type="AlphaFoldDB" id="A0A9W8E9W4"/>
<feature type="region of interest" description="Disordered" evidence="4">
    <location>
        <begin position="94"/>
        <end position="237"/>
    </location>
</feature>
<dbReference type="OrthoDB" id="444809at2759"/>
<dbReference type="Proteomes" id="UP001150925">
    <property type="component" value="Unassembled WGS sequence"/>
</dbReference>
<evidence type="ECO:0000256" key="4">
    <source>
        <dbReference type="SAM" id="MobiDB-lite"/>
    </source>
</evidence>
<protein>
    <recommendedName>
        <fullName evidence="9">Ribosomal RNA-processing protein 14/surfeit locus protein 6 C-terminal domain-containing protein</fullName>
    </recommendedName>
</protein>
<dbReference type="InterPro" id="IPR029190">
    <property type="entry name" value="Rrp14/SURF6_C"/>
</dbReference>
<dbReference type="GO" id="GO:0042274">
    <property type="term" value="P:ribosomal small subunit biogenesis"/>
    <property type="evidence" value="ECO:0007669"/>
    <property type="project" value="TreeGrafter"/>
</dbReference>
<comment type="subcellular location">
    <subcellularLocation>
        <location evidence="1">Nucleus</location>
    </subcellularLocation>
</comment>
<dbReference type="InterPro" id="IPR007019">
    <property type="entry name" value="SURF6"/>
</dbReference>
<evidence type="ECO:0000256" key="2">
    <source>
        <dbReference type="ARBA" id="ARBA00005904"/>
    </source>
</evidence>
<reference evidence="7" key="1">
    <citation type="submission" date="2022-07" db="EMBL/GenBank/DDBJ databases">
        <title>Phylogenomic reconstructions and comparative analyses of Kickxellomycotina fungi.</title>
        <authorList>
            <person name="Reynolds N.K."/>
            <person name="Stajich J.E."/>
            <person name="Barry K."/>
            <person name="Grigoriev I.V."/>
            <person name="Crous P."/>
            <person name="Smith M.E."/>
        </authorList>
    </citation>
    <scope>NUCLEOTIDE SEQUENCE</scope>
    <source>
        <strain evidence="7">RSA 1196</strain>
    </source>
</reference>
<proteinExistence type="inferred from homology"/>
<accession>A0A9W8E9W4</accession>
<feature type="compositionally biased region" description="Basic and acidic residues" evidence="4">
    <location>
        <begin position="358"/>
        <end position="371"/>
    </location>
</feature>
<dbReference type="GO" id="GO:0003677">
    <property type="term" value="F:DNA binding"/>
    <property type="evidence" value="ECO:0007669"/>
    <property type="project" value="TreeGrafter"/>
</dbReference>
<evidence type="ECO:0000259" key="5">
    <source>
        <dbReference type="Pfam" id="PF04935"/>
    </source>
</evidence>
<dbReference type="EMBL" id="JANBPY010000007">
    <property type="protein sequence ID" value="KAJ1970048.1"/>
    <property type="molecule type" value="Genomic_DNA"/>
</dbReference>
<evidence type="ECO:0000256" key="1">
    <source>
        <dbReference type="ARBA" id="ARBA00004123"/>
    </source>
</evidence>
<dbReference type="Pfam" id="PF04935">
    <property type="entry name" value="SURF6"/>
    <property type="match status" value="1"/>
</dbReference>
<feature type="compositionally biased region" description="Basic residues" evidence="4">
    <location>
        <begin position="372"/>
        <end position="386"/>
    </location>
</feature>
<feature type="domain" description="Ribosomal RNA-processing protein 14/surfeit locus protein 6 C-terminal" evidence="5">
    <location>
        <begin position="154"/>
        <end position="376"/>
    </location>
</feature>
<comment type="caution">
    <text evidence="7">The sequence shown here is derived from an EMBL/GenBank/DDBJ whole genome shotgun (WGS) entry which is preliminary data.</text>
</comment>
<dbReference type="PANTHER" id="PTHR14369:SF0">
    <property type="entry name" value="SURFEIT LOCUS PROTEIN 6"/>
    <property type="match status" value="1"/>
</dbReference>
<feature type="compositionally biased region" description="Basic residues" evidence="4">
    <location>
        <begin position="325"/>
        <end position="334"/>
    </location>
</feature>
<feature type="domain" description="Ribosomal RNA-processing protein 14 N-terminal" evidence="6">
    <location>
        <begin position="16"/>
        <end position="75"/>
    </location>
</feature>
<dbReference type="PANTHER" id="PTHR14369">
    <property type="entry name" value="SURFEIT LOCUS PROTEIN 6"/>
    <property type="match status" value="1"/>
</dbReference>
<comment type="similarity">
    <text evidence="2">Belongs to the SURF6 family.</text>
</comment>
<evidence type="ECO:0000259" key="6">
    <source>
        <dbReference type="Pfam" id="PF15459"/>
    </source>
</evidence>
<dbReference type="GO" id="GO:0003723">
    <property type="term" value="F:RNA binding"/>
    <property type="evidence" value="ECO:0007669"/>
    <property type="project" value="TreeGrafter"/>
</dbReference>
<evidence type="ECO:0000256" key="3">
    <source>
        <dbReference type="ARBA" id="ARBA00023242"/>
    </source>
</evidence>
<keyword evidence="3" id="KW-0539">Nucleus</keyword>
<evidence type="ECO:0000313" key="8">
    <source>
        <dbReference type="Proteomes" id="UP001150925"/>
    </source>
</evidence>
<evidence type="ECO:0000313" key="7">
    <source>
        <dbReference type="EMBL" id="KAJ1970048.1"/>
    </source>
</evidence>
<dbReference type="GO" id="GO:0005730">
    <property type="term" value="C:nucleolus"/>
    <property type="evidence" value="ECO:0007669"/>
    <property type="project" value="TreeGrafter"/>
</dbReference>
<feature type="compositionally biased region" description="Polar residues" evidence="4">
    <location>
        <begin position="114"/>
        <end position="128"/>
    </location>
</feature>
<keyword evidence="8" id="KW-1185">Reference proteome</keyword>
<feature type="compositionally biased region" description="Polar residues" evidence="4">
    <location>
        <begin position="199"/>
        <end position="209"/>
    </location>
</feature>